<protein>
    <recommendedName>
        <fullName evidence="3">D-xylose 1-dehydrogenase (NADP(+), D-xylono-1,5-lactone-forming)</fullName>
        <ecNumber evidence="3">1.1.1.179</ecNumber>
    </recommendedName>
    <alternativeName>
        <fullName evidence="4">D-xylose-NADP dehydrogenase</fullName>
    </alternativeName>
</protein>
<dbReference type="Pfam" id="PF01408">
    <property type="entry name" value="GFO_IDH_MocA"/>
    <property type="match status" value="1"/>
</dbReference>
<keyword evidence="9" id="KW-1185">Reference proteome</keyword>
<dbReference type="EC" id="1.1.1.179" evidence="3"/>
<feature type="domain" description="Gfo/Idh/MocA-like oxidoreductase N-terminal" evidence="6">
    <location>
        <begin position="42"/>
        <end position="142"/>
    </location>
</feature>
<dbReference type="InterPro" id="IPR036291">
    <property type="entry name" value="NAD(P)-bd_dom_sf"/>
</dbReference>
<evidence type="ECO:0000256" key="5">
    <source>
        <dbReference type="ARBA" id="ARBA00049233"/>
    </source>
</evidence>
<dbReference type="SUPFAM" id="SSF51735">
    <property type="entry name" value="NAD(P)-binding Rossmann-fold domains"/>
    <property type="match status" value="1"/>
</dbReference>
<evidence type="ECO:0000256" key="4">
    <source>
        <dbReference type="ARBA" id="ARBA00042988"/>
    </source>
</evidence>
<dbReference type="Gene3D" id="3.30.360.10">
    <property type="entry name" value="Dihydrodipicolinate Reductase, domain 2"/>
    <property type="match status" value="2"/>
</dbReference>
<accession>A0A9W9FIG9</accession>
<dbReference type="AlphaFoldDB" id="A0A9W9FIG9"/>
<gene>
    <name evidence="8" type="ORF">N7456_006634</name>
</gene>
<dbReference type="OrthoDB" id="6417021at2759"/>
<dbReference type="Pfam" id="PF22725">
    <property type="entry name" value="GFO_IDH_MocA_C3"/>
    <property type="match status" value="1"/>
</dbReference>
<dbReference type="Gene3D" id="3.40.50.720">
    <property type="entry name" value="NAD(P)-binding Rossmann-like Domain"/>
    <property type="match status" value="1"/>
</dbReference>
<evidence type="ECO:0000256" key="3">
    <source>
        <dbReference type="ARBA" id="ARBA00038984"/>
    </source>
</evidence>
<sequence>MVFDILYRIYYGFLNPPTAKKHEDVIRFGLLSASNIAPIALIAPAKCHPETIVAAVAARDKSRAEAYAKKHGIPIVHSNYEDLLNDPSIDAIYISLPNAHHYEWAIKALRAKKHVLLEKPPCSNATEAHSLFAYAKNNKDTILLEAFHTHFHPAWQTFMSLVHDSSNAGKIRSASAAQYLPKYGFGATDIRWRFDLAGGCMMDFGTYPMSILRNVLREEPQAENLSAKARTVEFASIMKREEVDEAMEVKFKTKSGAIGNIFADLRTSCQWKFPPQVLRGYIPSFGLPKCEVECLEREVESPESRGEVAGSIDSGRCFVKRKVTFWNYLMPSIYHRIDVEDEYVVRGDAGILKSWKDVQHLNAYTWPKGDIRGTGIEKAWWTSYSYQLEEFVNRIKRRKGSGVWVDGEESMKQMEAIDLVYNKAGMSVRPSTGFQV</sequence>
<dbReference type="SUPFAM" id="SSF55347">
    <property type="entry name" value="Glyceraldehyde-3-phosphate dehydrogenase-like, C-terminal domain"/>
    <property type="match status" value="1"/>
</dbReference>
<comment type="caution">
    <text evidence="8">The sequence shown here is derived from an EMBL/GenBank/DDBJ whole genome shotgun (WGS) entry which is preliminary data.</text>
</comment>
<dbReference type="InterPro" id="IPR055170">
    <property type="entry name" value="GFO_IDH_MocA-like_dom"/>
</dbReference>
<evidence type="ECO:0000313" key="9">
    <source>
        <dbReference type="Proteomes" id="UP001149165"/>
    </source>
</evidence>
<dbReference type="InterPro" id="IPR050984">
    <property type="entry name" value="Gfo/Idh/MocA_domain"/>
</dbReference>
<organism evidence="8 9">
    <name type="scientific">Penicillium angulare</name>
    <dbReference type="NCBI Taxonomy" id="116970"/>
    <lineage>
        <taxon>Eukaryota</taxon>
        <taxon>Fungi</taxon>
        <taxon>Dikarya</taxon>
        <taxon>Ascomycota</taxon>
        <taxon>Pezizomycotina</taxon>
        <taxon>Eurotiomycetes</taxon>
        <taxon>Eurotiomycetidae</taxon>
        <taxon>Eurotiales</taxon>
        <taxon>Aspergillaceae</taxon>
        <taxon>Penicillium</taxon>
    </lineage>
</organism>
<evidence type="ECO:0000256" key="2">
    <source>
        <dbReference type="ARBA" id="ARBA00023002"/>
    </source>
</evidence>
<dbReference type="GO" id="GO:0047837">
    <property type="term" value="F:D-xylose 1-dehydrogenase (NADP+) activity"/>
    <property type="evidence" value="ECO:0007669"/>
    <property type="project" value="UniProtKB-EC"/>
</dbReference>
<dbReference type="InterPro" id="IPR000683">
    <property type="entry name" value="Gfo/Idh/MocA-like_OxRdtase_N"/>
</dbReference>
<comment type="similarity">
    <text evidence="1">Belongs to the Gfo/Idh/MocA family.</text>
</comment>
<evidence type="ECO:0000259" key="7">
    <source>
        <dbReference type="Pfam" id="PF22725"/>
    </source>
</evidence>
<evidence type="ECO:0000313" key="8">
    <source>
        <dbReference type="EMBL" id="KAJ5100582.1"/>
    </source>
</evidence>
<evidence type="ECO:0000259" key="6">
    <source>
        <dbReference type="Pfam" id="PF01408"/>
    </source>
</evidence>
<dbReference type="PANTHER" id="PTHR22604">
    <property type="entry name" value="OXIDOREDUCTASES"/>
    <property type="match status" value="1"/>
</dbReference>
<evidence type="ECO:0000256" key="1">
    <source>
        <dbReference type="ARBA" id="ARBA00010928"/>
    </source>
</evidence>
<dbReference type="GO" id="GO:0000166">
    <property type="term" value="F:nucleotide binding"/>
    <property type="evidence" value="ECO:0007669"/>
    <property type="project" value="InterPro"/>
</dbReference>
<dbReference type="EMBL" id="JAPQKH010000004">
    <property type="protein sequence ID" value="KAJ5100582.1"/>
    <property type="molecule type" value="Genomic_DNA"/>
</dbReference>
<feature type="domain" description="GFO/IDH/MocA-like oxidoreductase" evidence="7">
    <location>
        <begin position="167"/>
        <end position="267"/>
    </location>
</feature>
<reference evidence="8" key="1">
    <citation type="submission" date="2022-11" db="EMBL/GenBank/DDBJ databases">
        <authorList>
            <person name="Petersen C."/>
        </authorList>
    </citation>
    <scope>NUCLEOTIDE SEQUENCE</scope>
    <source>
        <strain evidence="8">IBT 30069</strain>
    </source>
</reference>
<dbReference type="PANTHER" id="PTHR22604:SF105">
    <property type="entry name" value="TRANS-1,2-DIHYDROBENZENE-1,2-DIOL DEHYDROGENASE"/>
    <property type="match status" value="1"/>
</dbReference>
<name>A0A9W9FIG9_9EURO</name>
<comment type="catalytic activity">
    <reaction evidence="5">
        <text>D-xylose + NADP(+) = D-xylono-1,5-lactone + NADPH + H(+)</text>
        <dbReference type="Rhea" id="RHEA:22000"/>
        <dbReference type="ChEBI" id="CHEBI:15378"/>
        <dbReference type="ChEBI" id="CHEBI:15867"/>
        <dbReference type="ChEBI" id="CHEBI:53455"/>
        <dbReference type="ChEBI" id="CHEBI:57783"/>
        <dbReference type="ChEBI" id="CHEBI:58349"/>
        <dbReference type="EC" id="1.1.1.179"/>
    </reaction>
</comment>
<dbReference type="Proteomes" id="UP001149165">
    <property type="component" value="Unassembled WGS sequence"/>
</dbReference>
<keyword evidence="2" id="KW-0560">Oxidoreductase</keyword>
<reference evidence="8" key="2">
    <citation type="journal article" date="2023" name="IMA Fungus">
        <title>Comparative genomic study of the Penicillium genus elucidates a diverse pangenome and 15 lateral gene transfer events.</title>
        <authorList>
            <person name="Petersen C."/>
            <person name="Sorensen T."/>
            <person name="Nielsen M.R."/>
            <person name="Sondergaard T.E."/>
            <person name="Sorensen J.L."/>
            <person name="Fitzpatrick D.A."/>
            <person name="Frisvad J.C."/>
            <person name="Nielsen K.L."/>
        </authorList>
    </citation>
    <scope>NUCLEOTIDE SEQUENCE</scope>
    <source>
        <strain evidence="8">IBT 30069</strain>
    </source>
</reference>
<proteinExistence type="inferred from homology"/>